<dbReference type="Proteomes" id="UP000758155">
    <property type="component" value="Unassembled WGS sequence"/>
</dbReference>
<accession>A0A9P4WWK9</accession>
<dbReference type="PANTHER" id="PTHR24148:SF64">
    <property type="entry name" value="HETEROKARYON INCOMPATIBILITY DOMAIN-CONTAINING PROTEIN"/>
    <property type="match status" value="1"/>
</dbReference>
<dbReference type="EMBL" id="SWKV01000007">
    <property type="protein sequence ID" value="KAF3044995.1"/>
    <property type="molecule type" value="Genomic_DNA"/>
</dbReference>
<dbReference type="Pfam" id="PF26639">
    <property type="entry name" value="Het-6_barrel"/>
    <property type="match status" value="1"/>
</dbReference>
<sequence>MKVVHYKWGRWEEAMGLQKQLTIYLVARRITGAKAILDDNPGDKQNSPLAFDILTGTRKKLAGNEKDKIIALYGLFTEMEIAMPKPDYSLSVEDIYRKATVAAMNYDRTLWILYHAPSDKRRMTLASWVPDWAERGFEPSNGRYGVLRDRFAASGASQPTFRFSSDEKALIIRGKIIDTIIYKAEPLPDMVPVALRIRAGDRSEDLQHTYMQTNHHTIKILQSWISVSTWSDYPTGEDSKDALQRTLVQDLPEENGKYTADGSFAAWYHNMGLNDVEVTAGDFDQLSLDSQAVGNRSDSNLTMSFKMFGKNPFHSFVTVSNSLKCFFYTANNYFGTAPDPLPESMHAGDIIALVSGLEMPLVLRPVGIGYRLITHIYIHGVMYGELWPEADGVLEDITLI</sequence>
<organism evidence="1 2">
    <name type="scientific">Didymella heteroderae</name>
    <dbReference type="NCBI Taxonomy" id="1769908"/>
    <lineage>
        <taxon>Eukaryota</taxon>
        <taxon>Fungi</taxon>
        <taxon>Dikarya</taxon>
        <taxon>Ascomycota</taxon>
        <taxon>Pezizomycotina</taxon>
        <taxon>Dothideomycetes</taxon>
        <taxon>Pleosporomycetidae</taxon>
        <taxon>Pleosporales</taxon>
        <taxon>Pleosporineae</taxon>
        <taxon>Didymellaceae</taxon>
        <taxon>Didymella</taxon>
    </lineage>
</organism>
<proteinExistence type="predicted"/>
<dbReference type="AlphaFoldDB" id="A0A9P4WWK9"/>
<dbReference type="InterPro" id="IPR052895">
    <property type="entry name" value="HetReg/Transcr_Mod"/>
</dbReference>
<comment type="caution">
    <text evidence="1">The sequence shown here is derived from an EMBL/GenBank/DDBJ whole genome shotgun (WGS) entry which is preliminary data.</text>
</comment>
<evidence type="ECO:0000313" key="1">
    <source>
        <dbReference type="EMBL" id="KAF3044995.1"/>
    </source>
</evidence>
<name>A0A9P4WWK9_9PLEO</name>
<protein>
    <submittedName>
        <fullName evidence="1">Uncharacterized protein</fullName>
    </submittedName>
</protein>
<keyword evidence="2" id="KW-1185">Reference proteome</keyword>
<dbReference type="OrthoDB" id="194358at2759"/>
<gene>
    <name evidence="1" type="ORF">E8E12_001349</name>
</gene>
<evidence type="ECO:0000313" key="2">
    <source>
        <dbReference type="Proteomes" id="UP000758155"/>
    </source>
</evidence>
<dbReference type="PANTHER" id="PTHR24148">
    <property type="entry name" value="ANKYRIN REPEAT DOMAIN-CONTAINING PROTEIN 39 HOMOLOG-RELATED"/>
    <property type="match status" value="1"/>
</dbReference>
<reference evidence="1" key="1">
    <citation type="submission" date="2019-04" db="EMBL/GenBank/DDBJ databases">
        <title>Sequencing of skin fungus with MAO and IRED activity.</title>
        <authorList>
            <person name="Marsaioli A.J."/>
            <person name="Bonatto J.M.C."/>
            <person name="Reis Junior O."/>
        </authorList>
    </citation>
    <scope>NUCLEOTIDE SEQUENCE</scope>
    <source>
        <strain evidence="1">28M1</strain>
    </source>
</reference>